<dbReference type="PANTHER" id="PTHR43866">
    <property type="entry name" value="MALONATE-SEMIALDEHYDE DEHYDROGENASE"/>
    <property type="match status" value="1"/>
</dbReference>
<dbReference type="FunFam" id="3.40.605.10:FF:000003">
    <property type="entry name" value="Methylmalonate-semialdehyde dehydrogenase [acylating]"/>
    <property type="match status" value="1"/>
</dbReference>
<dbReference type="Proteomes" id="UP000281549">
    <property type="component" value="Unassembled WGS sequence"/>
</dbReference>
<protein>
    <recommendedName>
        <fullName evidence="2">methylmalonate-semialdehyde dehydrogenase (CoA acylating)</fullName>
        <ecNumber evidence="2">1.2.1.27</ecNumber>
    </recommendedName>
</protein>
<dbReference type="EC" id="1.2.1.27" evidence="2"/>
<evidence type="ECO:0000256" key="3">
    <source>
        <dbReference type="ARBA" id="ARBA00023002"/>
    </source>
</evidence>
<dbReference type="EMBL" id="ML005511">
    <property type="protein sequence ID" value="RKP18269.1"/>
    <property type="molecule type" value="Genomic_DNA"/>
</dbReference>
<dbReference type="InterPro" id="IPR016162">
    <property type="entry name" value="Ald_DH_N"/>
</dbReference>
<proteinExistence type="inferred from homology"/>
<name>A0A075B1S0_ROZAC</name>
<dbReference type="STRING" id="988480.A0A075B1S0"/>
<comment type="similarity">
    <text evidence="1">Belongs to the aldehyde dehydrogenase family.</text>
</comment>
<organism evidence="6 8">
    <name type="scientific">Rozella allomycis (strain CSF55)</name>
    <dbReference type="NCBI Taxonomy" id="988480"/>
    <lineage>
        <taxon>Eukaryota</taxon>
        <taxon>Fungi</taxon>
        <taxon>Fungi incertae sedis</taxon>
        <taxon>Cryptomycota</taxon>
        <taxon>Cryptomycota incertae sedis</taxon>
        <taxon>Rozella</taxon>
    </lineage>
</organism>
<evidence type="ECO:0000313" key="6">
    <source>
        <dbReference type="EMBL" id="EPZ36308.1"/>
    </source>
</evidence>
<reference evidence="9" key="2">
    <citation type="journal article" date="2018" name="Nat. Microbiol.">
        <title>Leveraging single-cell genomics to expand the fungal tree of life.</title>
        <authorList>
            <person name="Ahrendt S.R."/>
            <person name="Quandt C.A."/>
            <person name="Ciobanu D."/>
            <person name="Clum A."/>
            <person name="Salamov A."/>
            <person name="Andreopoulos B."/>
            <person name="Cheng J.F."/>
            <person name="Woyke T."/>
            <person name="Pelin A."/>
            <person name="Henrissat B."/>
            <person name="Reynolds N.K."/>
            <person name="Benny G.L."/>
            <person name="Smith M.E."/>
            <person name="James T.Y."/>
            <person name="Grigoriev I.V."/>
        </authorList>
    </citation>
    <scope>NUCLEOTIDE SEQUENCE [LARGE SCALE GENOMIC DNA]</scope>
    <source>
        <strain evidence="9">CSF55</strain>
    </source>
</reference>
<feature type="domain" description="Aldehyde dehydrogenase" evidence="5">
    <location>
        <begin position="28"/>
        <end position="485"/>
    </location>
</feature>
<accession>A0A075B1S0</accession>
<dbReference type="OMA" id="GGAKNHI"/>
<keyword evidence="8" id="KW-1185">Reference proteome</keyword>
<dbReference type="GO" id="GO:0004491">
    <property type="term" value="F:methylmalonate-semialdehyde dehydrogenase (acylating, NAD) activity"/>
    <property type="evidence" value="ECO:0007669"/>
    <property type="project" value="UniProtKB-EC"/>
</dbReference>
<dbReference type="SUPFAM" id="SSF53720">
    <property type="entry name" value="ALDH-like"/>
    <property type="match status" value="1"/>
</dbReference>
<dbReference type="FunFam" id="3.40.309.10:FF:000002">
    <property type="entry name" value="Methylmalonate-semialdehyde dehydrogenase (Acylating)"/>
    <property type="match status" value="1"/>
</dbReference>
<dbReference type="InterPro" id="IPR010061">
    <property type="entry name" value="MeMal-semiAld_DH"/>
</dbReference>
<dbReference type="GO" id="GO:0006574">
    <property type="term" value="P:L-valine catabolic process"/>
    <property type="evidence" value="ECO:0007669"/>
    <property type="project" value="TreeGrafter"/>
</dbReference>
<keyword evidence="3 6" id="KW-0560">Oxidoreductase</keyword>
<evidence type="ECO:0000259" key="5">
    <source>
        <dbReference type="Pfam" id="PF00171"/>
    </source>
</evidence>
<dbReference type="GO" id="GO:0005739">
    <property type="term" value="C:mitochondrion"/>
    <property type="evidence" value="ECO:0007669"/>
    <property type="project" value="TreeGrafter"/>
</dbReference>
<keyword evidence="4" id="KW-0520">NAD</keyword>
<reference evidence="6 8" key="1">
    <citation type="journal article" date="2013" name="Curr. Biol.">
        <title>Shared signatures of parasitism and phylogenomics unite Cryptomycota and microsporidia.</title>
        <authorList>
            <person name="James T.Y."/>
            <person name="Pelin A."/>
            <person name="Bonen L."/>
            <person name="Ahrendt S."/>
            <person name="Sain D."/>
            <person name="Corradi N."/>
            <person name="Stajich J.E."/>
        </authorList>
    </citation>
    <scope>NUCLEOTIDE SEQUENCE [LARGE SCALE GENOMIC DNA]</scope>
    <source>
        <strain evidence="6">CSF55</strain>
        <strain evidence="6">CSF55</strain>
    </source>
</reference>
<reference evidence="7" key="3">
    <citation type="submission" date="2018-08" db="EMBL/GenBank/DDBJ databases">
        <title>Leveraging single-cell genomics to expand the Fungal Tree of Life.</title>
        <authorList>
            <consortium name="DOE Joint Genome Institute"/>
            <person name="Ahrendt S.R."/>
            <person name="Quandt C.A."/>
            <person name="Ciobanu D."/>
            <person name="Clum A."/>
            <person name="Salamov A."/>
            <person name="Andreopoulos B."/>
            <person name="Cheng J.-F."/>
            <person name="Woyke T."/>
            <person name="Pelin A."/>
            <person name="Henrissat B."/>
            <person name="Reynolds N."/>
            <person name="Benny G.L."/>
            <person name="Smith M.E."/>
            <person name="James T.Y."/>
            <person name="Grigoriev I.V."/>
        </authorList>
    </citation>
    <scope>NUCLEOTIDE SEQUENCE</scope>
    <source>
        <strain evidence="7">CSF55</strain>
    </source>
</reference>
<evidence type="ECO:0000256" key="4">
    <source>
        <dbReference type="ARBA" id="ARBA00023027"/>
    </source>
</evidence>
<dbReference type="NCBIfam" id="TIGR01722">
    <property type="entry name" value="MMSDH"/>
    <property type="match status" value="1"/>
</dbReference>
<evidence type="ECO:0000256" key="1">
    <source>
        <dbReference type="ARBA" id="ARBA00009986"/>
    </source>
</evidence>
<dbReference type="InterPro" id="IPR015590">
    <property type="entry name" value="Aldehyde_DH_dom"/>
</dbReference>
<sequence>MRQYSTFLANSHFSKTIPKTKLFLNGEFVDSKATHWFPVRNPATQEIVSLTPQCTNEELLESSRISQLACREWRKTTILTRQRKMLDLQHLIRNSIDDIAKSIVQEMGKTLSDAKGDVLRGLQVVEHACNITSLQMGETLENVSSHMDTYTIRQPLGVTAGICPFNFPAMIPLWMFPLSIACGNTMIIKPSERDPGAMMILAKLANEVGIPKGVLNVVHGGKETVEFLCKDKNIKSISFVGSDNAGKYIHSTGTSYGKRVQVNRFINYNLANMGAKNHGVVMPDANKNDALNGLVGAAFGAAGQRCMALSTAIFVGEAKNWIPELVERAKKLNVNEGNAKTRACNLVQSAVDEGASLLLDGRKIKVVGYENGNFMGPTILSNVKVSMKAYKEEIFAPVLLCIEVPNLDDAIELINRNPYGNGTAIFTQSGAIARKFQTEIDVGINVPIPVPLPMFSFTGSRGSICGDINFYGKSGVNFYTQIKTITSQWKVEDSSHTKSALHMPVMK</sequence>
<dbReference type="Gene3D" id="3.40.605.10">
    <property type="entry name" value="Aldehyde Dehydrogenase, Chain A, domain 1"/>
    <property type="match status" value="1"/>
</dbReference>
<dbReference type="Gene3D" id="3.40.309.10">
    <property type="entry name" value="Aldehyde Dehydrogenase, Chain A, domain 2"/>
    <property type="match status" value="1"/>
</dbReference>
<evidence type="ECO:0000256" key="2">
    <source>
        <dbReference type="ARBA" id="ARBA00013048"/>
    </source>
</evidence>
<dbReference type="GO" id="GO:0006210">
    <property type="term" value="P:thymine catabolic process"/>
    <property type="evidence" value="ECO:0007669"/>
    <property type="project" value="TreeGrafter"/>
</dbReference>
<evidence type="ECO:0000313" key="7">
    <source>
        <dbReference type="EMBL" id="RKP18269.1"/>
    </source>
</evidence>
<gene>
    <name evidence="6" type="ORF">O9G_004678</name>
    <name evidence="7" type="ORF">ROZALSC1DRAFT_30021</name>
</gene>
<dbReference type="PROSITE" id="PS00070">
    <property type="entry name" value="ALDEHYDE_DEHYDR_CYS"/>
    <property type="match status" value="1"/>
</dbReference>
<dbReference type="Proteomes" id="UP000030755">
    <property type="component" value="Unassembled WGS sequence"/>
</dbReference>
<dbReference type="HOGENOM" id="CLU_005391_1_10_1"/>
<evidence type="ECO:0000313" key="9">
    <source>
        <dbReference type="Proteomes" id="UP000281549"/>
    </source>
</evidence>
<dbReference type="CDD" id="cd07085">
    <property type="entry name" value="ALDH_F6_MMSDH"/>
    <property type="match status" value="1"/>
</dbReference>
<dbReference type="InterPro" id="IPR016163">
    <property type="entry name" value="Ald_DH_C"/>
</dbReference>
<dbReference type="AlphaFoldDB" id="A0A075B1S0"/>
<dbReference type="Pfam" id="PF00171">
    <property type="entry name" value="Aldedh"/>
    <property type="match status" value="1"/>
</dbReference>
<dbReference type="InterPro" id="IPR016161">
    <property type="entry name" value="Ald_DH/histidinol_DH"/>
</dbReference>
<evidence type="ECO:0000313" key="8">
    <source>
        <dbReference type="Proteomes" id="UP000030755"/>
    </source>
</evidence>
<dbReference type="InterPro" id="IPR016160">
    <property type="entry name" value="Ald_DH_CS_CYS"/>
</dbReference>
<dbReference type="OrthoDB" id="310895at2759"/>
<dbReference type="PANTHER" id="PTHR43866:SF3">
    <property type="entry name" value="METHYLMALONATE-SEMIALDEHYDE DEHYDROGENASE [ACYLATING], MITOCHONDRIAL"/>
    <property type="match status" value="1"/>
</dbReference>
<dbReference type="EMBL" id="KE560601">
    <property type="protein sequence ID" value="EPZ36308.1"/>
    <property type="molecule type" value="Genomic_DNA"/>
</dbReference>